<reference evidence="2" key="2">
    <citation type="submission" date="2020-09" db="EMBL/GenBank/DDBJ databases">
        <authorList>
            <person name="Sun Q."/>
            <person name="Kim S."/>
        </authorList>
    </citation>
    <scope>NUCLEOTIDE SEQUENCE</scope>
    <source>
        <strain evidence="2">KCTC 12719</strain>
    </source>
</reference>
<gene>
    <name evidence="2" type="ORF">GCM10007103_22900</name>
</gene>
<feature type="chain" id="PRO_5037035047" description="Starch-binding associating with outer membrane" evidence="1">
    <location>
        <begin position="19"/>
        <end position="477"/>
    </location>
</feature>
<evidence type="ECO:0000256" key="1">
    <source>
        <dbReference type="SAM" id="SignalP"/>
    </source>
</evidence>
<dbReference type="Gene3D" id="1.25.40.390">
    <property type="match status" value="1"/>
</dbReference>
<name>A0A918SGX3_9FLAO</name>
<dbReference type="RefSeq" id="WP_189604899.1">
    <property type="nucleotide sequence ID" value="NZ_BMXB01000009.1"/>
</dbReference>
<dbReference type="EMBL" id="BMXB01000009">
    <property type="protein sequence ID" value="GHA40960.1"/>
    <property type="molecule type" value="Genomic_DNA"/>
</dbReference>
<dbReference type="PROSITE" id="PS51257">
    <property type="entry name" value="PROKAR_LIPOPROTEIN"/>
    <property type="match status" value="1"/>
</dbReference>
<evidence type="ECO:0000313" key="2">
    <source>
        <dbReference type="EMBL" id="GHA40960.1"/>
    </source>
</evidence>
<dbReference type="Proteomes" id="UP000610456">
    <property type="component" value="Unassembled WGS sequence"/>
</dbReference>
<keyword evidence="3" id="KW-1185">Reference proteome</keyword>
<sequence length="477" mass="52290">MKKLFLIILLAAGVVACSDDLSDVNVDTKSPTEVPADVLFSNATKGLVDQMVSTNVNRGIFKLVAQYWTETTYTDEANYNLVERNINGAQWTILYRDVLKDLDEAAMILSENPDASLSEAQIQNQLAMIEVLQVFTWHVLVDTFGDIPYTEALDLENGTPVYDDDAAIYADLVNRLDGAIAQLDAGSAGFTGGADYLYNGDAGQWSKFANSLKLRLALRYANVDDAKASQMATEAIEAGVFESHADNAAMQYEASAPNTNPIWTDLVQSGRADFVAANTIVDAMNERDDPRRDDYFAENLGEGVYEGGTYGATGNTQSNSTIYSERLEDPTLEGVLLDYTEVEFLIAEAAARGYVSEDAEAHYNEAVTSSIIYWGGTEAEADTYLAQPEVAYDEANWVERIGVQKWIALYNRGFEAWSTWRKLDVPELPNAAQSGLPVPLRFTYPASEATLNSDNWAAASSAIGGDEQQTPVFWDVN</sequence>
<organism evidence="2 3">
    <name type="scientific">Salinimicrobium marinum</name>
    <dbReference type="NCBI Taxonomy" id="680283"/>
    <lineage>
        <taxon>Bacteria</taxon>
        <taxon>Pseudomonadati</taxon>
        <taxon>Bacteroidota</taxon>
        <taxon>Flavobacteriia</taxon>
        <taxon>Flavobacteriales</taxon>
        <taxon>Flavobacteriaceae</taxon>
        <taxon>Salinimicrobium</taxon>
    </lineage>
</organism>
<protein>
    <recommendedName>
        <fullName evidence="4">Starch-binding associating with outer membrane</fullName>
    </recommendedName>
</protein>
<accession>A0A918SGX3</accession>
<keyword evidence="1" id="KW-0732">Signal</keyword>
<dbReference type="InterPro" id="IPR011990">
    <property type="entry name" value="TPR-like_helical_dom_sf"/>
</dbReference>
<proteinExistence type="predicted"/>
<dbReference type="Pfam" id="PF12771">
    <property type="entry name" value="SusD-like_2"/>
    <property type="match status" value="1"/>
</dbReference>
<dbReference type="SUPFAM" id="SSF48452">
    <property type="entry name" value="TPR-like"/>
    <property type="match status" value="1"/>
</dbReference>
<feature type="signal peptide" evidence="1">
    <location>
        <begin position="1"/>
        <end position="18"/>
    </location>
</feature>
<evidence type="ECO:0000313" key="3">
    <source>
        <dbReference type="Proteomes" id="UP000610456"/>
    </source>
</evidence>
<comment type="caution">
    <text evidence="2">The sequence shown here is derived from an EMBL/GenBank/DDBJ whole genome shotgun (WGS) entry which is preliminary data.</text>
</comment>
<reference evidence="2" key="1">
    <citation type="journal article" date="2014" name="Int. J. Syst. Evol. Microbiol.">
        <title>Complete genome sequence of Corynebacterium casei LMG S-19264T (=DSM 44701T), isolated from a smear-ripened cheese.</title>
        <authorList>
            <consortium name="US DOE Joint Genome Institute (JGI-PGF)"/>
            <person name="Walter F."/>
            <person name="Albersmeier A."/>
            <person name="Kalinowski J."/>
            <person name="Ruckert C."/>
        </authorList>
    </citation>
    <scope>NUCLEOTIDE SEQUENCE</scope>
    <source>
        <strain evidence="2">KCTC 12719</strain>
    </source>
</reference>
<dbReference type="InterPro" id="IPR041662">
    <property type="entry name" value="SusD-like_2"/>
</dbReference>
<dbReference type="AlphaFoldDB" id="A0A918SGX3"/>
<evidence type="ECO:0008006" key="4">
    <source>
        <dbReference type="Google" id="ProtNLM"/>
    </source>
</evidence>